<dbReference type="SUPFAM" id="SSF52279">
    <property type="entry name" value="Beta-D-glucan exohydrolase, C-terminal domain"/>
    <property type="match status" value="1"/>
</dbReference>
<dbReference type="EMBL" id="LWQS01000071">
    <property type="protein sequence ID" value="OAN44149.1"/>
    <property type="molecule type" value="Genomic_DNA"/>
</dbReference>
<keyword evidence="4" id="KW-0732">Signal</keyword>
<reference evidence="8 9" key="1">
    <citation type="submission" date="2016-04" db="EMBL/GenBank/DDBJ databases">
        <title>Chloroflexus islandicus sp. nov., a thermophilic filamentous anoxygenic phototrophic bacterium from geyser Strokkur (Iceland).</title>
        <authorList>
            <person name="Gaisin V.A."/>
            <person name="Kalashnikov A.M."/>
            <person name="Sukhacheva M.V."/>
            <person name="Grouzdev D.S."/>
            <person name="Ivanov T.M."/>
            <person name="Kuznetsov B."/>
            <person name="Gorlenko V.M."/>
        </authorList>
    </citation>
    <scope>NUCLEOTIDE SEQUENCE [LARGE SCALE GENOMIC DNA]</scope>
    <source>
        <strain evidence="9">isl-2</strain>
    </source>
</reference>
<dbReference type="RefSeq" id="WP_066789667.1">
    <property type="nucleotide sequence ID" value="NZ_LWQS01000071.1"/>
</dbReference>
<dbReference type="OrthoDB" id="9805821at2"/>
<evidence type="ECO:0000259" key="7">
    <source>
        <dbReference type="SMART" id="SM01217"/>
    </source>
</evidence>
<dbReference type="InterPro" id="IPR002772">
    <property type="entry name" value="Glyco_hydro_3_C"/>
</dbReference>
<evidence type="ECO:0000256" key="1">
    <source>
        <dbReference type="ARBA" id="ARBA00000448"/>
    </source>
</evidence>
<dbReference type="InterPro" id="IPR017853">
    <property type="entry name" value="GH"/>
</dbReference>
<dbReference type="Pfam" id="PF01915">
    <property type="entry name" value="Glyco_hydro_3_C"/>
    <property type="match status" value="1"/>
</dbReference>
<comment type="caution">
    <text evidence="8">The sequence shown here is derived from an EMBL/GenBank/DDBJ whole genome shotgun (WGS) entry which is preliminary data.</text>
</comment>
<dbReference type="InterPro" id="IPR036962">
    <property type="entry name" value="Glyco_hydro_3_N_sf"/>
</dbReference>
<dbReference type="Pfam" id="PF00933">
    <property type="entry name" value="Glyco_hydro_3"/>
    <property type="match status" value="1"/>
</dbReference>
<sequence length="702" mass="76432">MNHIEDRINHLLGQMTLEEKIGQLNQPMIHGLPGLDLLRQGQAGSIINAFGALSGQGFDHLSSAEQCNALQKAALESRLGIPLLFGRDIIHGQRTVFPIPLAQAASFNPTLVETINRIAAREASAVGIRWTFAPMLDIARDARWGRIAEGYGEDPYLTSRMAEAAVRGFQGDDVSQPDRLVACAKHYVGYGAAEGGRDYEQAEISEPTLRDVYLPPFRAAVAAGAGTVMSAFLDLNGVPATANRRLLTDVLRGEWGFDGFVVSDWESVGELVQHGVAEDQAHAAALALRAGVDMDMVSGAYQTTLAENLHRGRITRAEIDEAVRRILRIKFRAGIFERPFTDPERAQRDILTHDARAFARQAARETMVLLKNEHNLLPLRDFRRILVAGPFAHATAELFGTWTMDGRAEDVTPLDRAFQEVAPAGVELWFAAAPDLAMSRAHYADAVVLLVGEHPARSGENANVSDLGLPPGQLEWITAMAAIGKPIVLVVFAGRPLAITRAVAQAQAVIYAWHPGIEGAAALAELLFGLAAPAGRLPVSMPRTTGQAPLYYNRKPTGRPLIADGPFRTRYVDTPTAPLFPFGYGLTYTRFSYSDLRLSSSRMRGALEVSALITNTGEQAGTEVVQLYVRDLVGSLTRPVRELKGFQRITLPPGAAQRVTFTLREEDLAFTRADGSWGAEPGRFKVWIAPHCEGGLEGEFEL</sequence>
<protein>
    <recommendedName>
        <fullName evidence="3">beta-glucosidase</fullName>
        <ecNumber evidence="3">3.2.1.21</ecNumber>
    </recommendedName>
</protein>
<dbReference type="Gene3D" id="3.40.50.1700">
    <property type="entry name" value="Glycoside hydrolase family 3 C-terminal domain"/>
    <property type="match status" value="1"/>
</dbReference>
<dbReference type="PRINTS" id="PR00133">
    <property type="entry name" value="GLHYDRLASE3"/>
</dbReference>
<evidence type="ECO:0000256" key="4">
    <source>
        <dbReference type="ARBA" id="ARBA00022729"/>
    </source>
</evidence>
<keyword evidence="9" id="KW-1185">Reference proteome</keyword>
<evidence type="ECO:0000313" key="9">
    <source>
        <dbReference type="Proteomes" id="UP000078287"/>
    </source>
</evidence>
<dbReference type="Gene3D" id="2.60.40.10">
    <property type="entry name" value="Immunoglobulins"/>
    <property type="match status" value="1"/>
</dbReference>
<evidence type="ECO:0000256" key="3">
    <source>
        <dbReference type="ARBA" id="ARBA00012744"/>
    </source>
</evidence>
<dbReference type="GO" id="GO:0008422">
    <property type="term" value="F:beta-glucosidase activity"/>
    <property type="evidence" value="ECO:0007669"/>
    <property type="project" value="UniProtKB-EC"/>
</dbReference>
<feature type="domain" description="Fibronectin type III-like" evidence="7">
    <location>
        <begin position="623"/>
        <end position="692"/>
    </location>
</feature>
<proteinExistence type="inferred from homology"/>
<evidence type="ECO:0000256" key="2">
    <source>
        <dbReference type="ARBA" id="ARBA00005336"/>
    </source>
</evidence>
<dbReference type="GO" id="GO:0009251">
    <property type="term" value="P:glucan catabolic process"/>
    <property type="evidence" value="ECO:0007669"/>
    <property type="project" value="TreeGrafter"/>
</dbReference>
<dbReference type="FunFam" id="3.20.20.300:FF:000005">
    <property type="entry name" value="Periplasmic beta-glucosidase"/>
    <property type="match status" value="1"/>
</dbReference>
<name>A0A178M5V4_9CHLR</name>
<dbReference type="SUPFAM" id="SSF51445">
    <property type="entry name" value="(Trans)glycosidases"/>
    <property type="match status" value="1"/>
</dbReference>
<evidence type="ECO:0000313" key="8">
    <source>
        <dbReference type="EMBL" id="OAN44149.1"/>
    </source>
</evidence>
<dbReference type="FunFam" id="2.60.40.10:FF:000495">
    <property type="entry name" value="Periplasmic beta-glucosidase"/>
    <property type="match status" value="1"/>
</dbReference>
<dbReference type="InterPro" id="IPR026891">
    <property type="entry name" value="Fn3-like"/>
</dbReference>
<keyword evidence="6" id="KW-0326">Glycosidase</keyword>
<comment type="catalytic activity">
    <reaction evidence="1">
        <text>Hydrolysis of terminal, non-reducing beta-D-glucosyl residues with release of beta-D-glucose.</text>
        <dbReference type="EC" id="3.2.1.21"/>
    </reaction>
</comment>
<evidence type="ECO:0000256" key="5">
    <source>
        <dbReference type="ARBA" id="ARBA00022801"/>
    </source>
</evidence>
<dbReference type="EC" id="3.2.1.21" evidence="3"/>
<organism evidence="8 9">
    <name type="scientific">Chloroflexus islandicus</name>
    <dbReference type="NCBI Taxonomy" id="1707952"/>
    <lineage>
        <taxon>Bacteria</taxon>
        <taxon>Bacillati</taxon>
        <taxon>Chloroflexota</taxon>
        <taxon>Chloroflexia</taxon>
        <taxon>Chloroflexales</taxon>
        <taxon>Chloroflexineae</taxon>
        <taxon>Chloroflexaceae</taxon>
        <taxon>Chloroflexus</taxon>
    </lineage>
</organism>
<dbReference type="PANTHER" id="PTHR30620">
    <property type="entry name" value="PERIPLASMIC BETA-GLUCOSIDASE-RELATED"/>
    <property type="match status" value="1"/>
</dbReference>
<dbReference type="InterPro" id="IPR013783">
    <property type="entry name" value="Ig-like_fold"/>
</dbReference>
<dbReference type="Gene3D" id="3.20.20.300">
    <property type="entry name" value="Glycoside hydrolase, family 3, N-terminal domain"/>
    <property type="match status" value="1"/>
</dbReference>
<dbReference type="AlphaFoldDB" id="A0A178M5V4"/>
<dbReference type="STRING" id="1707952.A6A03_03095"/>
<dbReference type="InterPro" id="IPR051915">
    <property type="entry name" value="Cellulose_Degrad_GH3"/>
</dbReference>
<dbReference type="InterPro" id="IPR036881">
    <property type="entry name" value="Glyco_hydro_3_C_sf"/>
</dbReference>
<dbReference type="Pfam" id="PF14310">
    <property type="entry name" value="Fn3-like"/>
    <property type="match status" value="1"/>
</dbReference>
<accession>A0A178M5V4</accession>
<keyword evidence="5" id="KW-0378">Hydrolase</keyword>
<dbReference type="SMART" id="SM01217">
    <property type="entry name" value="Fn3_like"/>
    <property type="match status" value="1"/>
</dbReference>
<dbReference type="Proteomes" id="UP000078287">
    <property type="component" value="Unassembled WGS sequence"/>
</dbReference>
<comment type="similarity">
    <text evidence="2">Belongs to the glycosyl hydrolase 3 family.</text>
</comment>
<gene>
    <name evidence="8" type="ORF">A6A03_03095</name>
</gene>
<evidence type="ECO:0000256" key="6">
    <source>
        <dbReference type="ARBA" id="ARBA00023295"/>
    </source>
</evidence>
<dbReference type="InterPro" id="IPR001764">
    <property type="entry name" value="Glyco_hydro_3_N"/>
</dbReference>
<dbReference type="PANTHER" id="PTHR30620:SF16">
    <property type="entry name" value="LYSOSOMAL BETA GLUCOSIDASE"/>
    <property type="match status" value="1"/>
</dbReference>